<dbReference type="PANTHER" id="PTHR30511:SF0">
    <property type="entry name" value="ALANINE RACEMASE, CATABOLIC-RELATED"/>
    <property type="match status" value="1"/>
</dbReference>
<reference evidence="8" key="1">
    <citation type="submission" date="2020-10" db="EMBL/GenBank/DDBJ databases">
        <authorList>
            <person name="Gilroy R."/>
        </authorList>
    </citation>
    <scope>NUCLEOTIDE SEQUENCE</scope>
    <source>
        <strain evidence="8">CHK188-20938</strain>
    </source>
</reference>
<sequence length="376" mass="42073">MSDYLRCYAEVSLSAIGHNIAEVKKRLEPGVRLLAVIKADAYGHGAVRVGKYLEEQVDYFAVATAEEAVELRENRIRLPILILGYVSPKQYEELLDYDLTYTIYSMDMAEKLSETARRAGCRAKIHAALDTGMTRIGFHITGEEADRIAAVSRLPGIELEGMYTHFSCADQKDKTYCGMQLDKFARMVDMLEERGVRIPIKHICNSAGIMEFDDCRFDMVRSGIVTYGLYPSEEVDKSRLSLIPALSWKSHVIHVQEVEPGLGVSYGATYVTERKGTRIATVSAGYADGYPRALSNRGRVLIHGEYAPIVGRVCMDQLMVDVSRIPGVAVEDTVTLIGRDGEKRITMEEVADPAARFNYEMACGISRRVRRIYTNE</sequence>
<comment type="similarity">
    <text evidence="4">Belongs to the alanine racemase family.</text>
</comment>
<evidence type="ECO:0000256" key="6">
    <source>
        <dbReference type="PIRSR" id="PIRSR600821-52"/>
    </source>
</evidence>
<dbReference type="InterPro" id="IPR001608">
    <property type="entry name" value="Ala_racemase_N"/>
</dbReference>
<dbReference type="EC" id="5.1.1.1" evidence="4"/>
<dbReference type="GO" id="GO:0030632">
    <property type="term" value="P:D-alanine biosynthetic process"/>
    <property type="evidence" value="ECO:0007669"/>
    <property type="project" value="UniProtKB-UniRule"/>
</dbReference>
<dbReference type="NCBIfam" id="TIGR00492">
    <property type="entry name" value="alr"/>
    <property type="match status" value="1"/>
</dbReference>
<comment type="caution">
    <text evidence="8">The sequence shown here is derived from an EMBL/GenBank/DDBJ whole genome shotgun (WGS) entry which is preliminary data.</text>
</comment>
<dbReference type="InterPro" id="IPR011079">
    <property type="entry name" value="Ala_racemase_C"/>
</dbReference>
<dbReference type="PANTHER" id="PTHR30511">
    <property type="entry name" value="ALANINE RACEMASE"/>
    <property type="match status" value="1"/>
</dbReference>
<name>A0A9D1P3B8_9FIRM</name>
<dbReference type="GO" id="GO:0030170">
    <property type="term" value="F:pyridoxal phosphate binding"/>
    <property type="evidence" value="ECO:0007669"/>
    <property type="project" value="UniProtKB-UniRule"/>
</dbReference>
<keyword evidence="2 4" id="KW-0663">Pyridoxal phosphate</keyword>
<feature type="binding site" evidence="4 6">
    <location>
        <position position="135"/>
    </location>
    <ligand>
        <name>substrate</name>
    </ligand>
</feature>
<dbReference type="SMART" id="SM01005">
    <property type="entry name" value="Ala_racemase_C"/>
    <property type="match status" value="1"/>
</dbReference>
<dbReference type="FunFam" id="3.20.20.10:FF:000002">
    <property type="entry name" value="Alanine racemase"/>
    <property type="match status" value="1"/>
</dbReference>
<feature type="active site" description="Proton acceptor; specific for L-alanine" evidence="4">
    <location>
        <position position="266"/>
    </location>
</feature>
<reference evidence="8" key="2">
    <citation type="journal article" date="2021" name="PeerJ">
        <title>Extensive microbial diversity within the chicken gut microbiome revealed by metagenomics and culture.</title>
        <authorList>
            <person name="Gilroy R."/>
            <person name="Ravi A."/>
            <person name="Getino M."/>
            <person name="Pursley I."/>
            <person name="Horton D.L."/>
            <person name="Alikhan N.F."/>
            <person name="Baker D."/>
            <person name="Gharbi K."/>
            <person name="Hall N."/>
            <person name="Watson M."/>
            <person name="Adriaenssens E.M."/>
            <person name="Foster-Nyarko E."/>
            <person name="Jarju S."/>
            <person name="Secka A."/>
            <person name="Antonio M."/>
            <person name="Oren A."/>
            <person name="Chaudhuri R.R."/>
            <person name="La Ragione R."/>
            <person name="Hildebrand F."/>
            <person name="Pallen M.J."/>
        </authorList>
    </citation>
    <scope>NUCLEOTIDE SEQUENCE</scope>
    <source>
        <strain evidence="8">CHK188-20938</strain>
    </source>
</reference>
<dbReference type="CDD" id="cd00430">
    <property type="entry name" value="PLPDE_III_AR"/>
    <property type="match status" value="1"/>
</dbReference>
<protein>
    <recommendedName>
        <fullName evidence="4">Alanine racemase</fullName>
        <ecNumber evidence="4">5.1.1.1</ecNumber>
    </recommendedName>
</protein>
<comment type="cofactor">
    <cofactor evidence="1 4 5">
        <name>pyridoxal 5'-phosphate</name>
        <dbReference type="ChEBI" id="CHEBI:597326"/>
    </cofactor>
</comment>
<keyword evidence="3 4" id="KW-0413">Isomerase</keyword>
<dbReference type="GO" id="GO:0005829">
    <property type="term" value="C:cytosol"/>
    <property type="evidence" value="ECO:0007669"/>
    <property type="project" value="TreeGrafter"/>
</dbReference>
<accession>A0A9D1P3B8</accession>
<dbReference type="InterPro" id="IPR000821">
    <property type="entry name" value="Ala_racemase"/>
</dbReference>
<feature type="modified residue" description="N6-(pyridoxal phosphate)lysine" evidence="4 5">
    <location>
        <position position="38"/>
    </location>
</feature>
<dbReference type="InterPro" id="IPR009006">
    <property type="entry name" value="Ala_racemase/Decarboxylase_C"/>
</dbReference>
<dbReference type="EMBL" id="DVOO01000011">
    <property type="protein sequence ID" value="HIV24863.1"/>
    <property type="molecule type" value="Genomic_DNA"/>
</dbReference>
<dbReference type="SUPFAM" id="SSF51419">
    <property type="entry name" value="PLP-binding barrel"/>
    <property type="match status" value="1"/>
</dbReference>
<evidence type="ECO:0000256" key="5">
    <source>
        <dbReference type="PIRSR" id="PIRSR600821-50"/>
    </source>
</evidence>
<dbReference type="HAMAP" id="MF_01201">
    <property type="entry name" value="Ala_racemase"/>
    <property type="match status" value="1"/>
</dbReference>
<evidence type="ECO:0000256" key="3">
    <source>
        <dbReference type="ARBA" id="ARBA00023235"/>
    </source>
</evidence>
<dbReference type="Gene3D" id="3.20.20.10">
    <property type="entry name" value="Alanine racemase"/>
    <property type="match status" value="1"/>
</dbReference>
<dbReference type="AlphaFoldDB" id="A0A9D1P3B8"/>
<evidence type="ECO:0000256" key="4">
    <source>
        <dbReference type="HAMAP-Rule" id="MF_01201"/>
    </source>
</evidence>
<dbReference type="GO" id="GO:0008784">
    <property type="term" value="F:alanine racemase activity"/>
    <property type="evidence" value="ECO:0007669"/>
    <property type="project" value="UniProtKB-UniRule"/>
</dbReference>
<feature type="domain" description="Alanine racemase C-terminal" evidence="7">
    <location>
        <begin position="245"/>
        <end position="374"/>
    </location>
</feature>
<dbReference type="InterPro" id="IPR029066">
    <property type="entry name" value="PLP-binding_barrel"/>
</dbReference>
<evidence type="ECO:0000256" key="2">
    <source>
        <dbReference type="ARBA" id="ARBA00022898"/>
    </source>
</evidence>
<dbReference type="Pfam" id="PF00842">
    <property type="entry name" value="Ala_racemase_C"/>
    <property type="match status" value="1"/>
</dbReference>
<gene>
    <name evidence="8" type="primary">alr</name>
    <name evidence="8" type="ORF">IAB71_03610</name>
</gene>
<organism evidence="8 9">
    <name type="scientific">Candidatus Scatomonas pullistercoris</name>
    <dbReference type="NCBI Taxonomy" id="2840920"/>
    <lineage>
        <taxon>Bacteria</taxon>
        <taxon>Bacillati</taxon>
        <taxon>Bacillota</taxon>
        <taxon>Clostridia</taxon>
        <taxon>Lachnospirales</taxon>
        <taxon>Lachnospiraceae</taxon>
        <taxon>Lachnospiraceae incertae sedis</taxon>
        <taxon>Candidatus Scatomonas</taxon>
    </lineage>
</organism>
<dbReference type="PRINTS" id="PR00992">
    <property type="entry name" value="ALARACEMASE"/>
</dbReference>
<evidence type="ECO:0000256" key="1">
    <source>
        <dbReference type="ARBA" id="ARBA00001933"/>
    </source>
</evidence>
<dbReference type="SUPFAM" id="SSF50621">
    <property type="entry name" value="Alanine racemase C-terminal domain-like"/>
    <property type="match status" value="1"/>
</dbReference>
<evidence type="ECO:0000259" key="7">
    <source>
        <dbReference type="SMART" id="SM01005"/>
    </source>
</evidence>
<dbReference type="Proteomes" id="UP000824169">
    <property type="component" value="Unassembled WGS sequence"/>
</dbReference>
<evidence type="ECO:0000313" key="8">
    <source>
        <dbReference type="EMBL" id="HIV24863.1"/>
    </source>
</evidence>
<proteinExistence type="inferred from homology"/>
<comment type="pathway">
    <text evidence="4">Amino-acid biosynthesis; D-alanine biosynthesis; D-alanine from L-alanine: step 1/1.</text>
</comment>
<feature type="binding site" evidence="4 6">
    <location>
        <position position="315"/>
    </location>
    <ligand>
        <name>substrate</name>
    </ligand>
</feature>
<dbReference type="InterPro" id="IPR020622">
    <property type="entry name" value="Ala_racemase_pyridoxalP-BS"/>
</dbReference>
<dbReference type="Gene3D" id="2.40.37.10">
    <property type="entry name" value="Lyase, Ornithine Decarboxylase, Chain A, domain 1"/>
    <property type="match status" value="1"/>
</dbReference>
<comment type="catalytic activity">
    <reaction evidence="4">
        <text>L-alanine = D-alanine</text>
        <dbReference type="Rhea" id="RHEA:20249"/>
        <dbReference type="ChEBI" id="CHEBI:57416"/>
        <dbReference type="ChEBI" id="CHEBI:57972"/>
        <dbReference type="EC" id="5.1.1.1"/>
    </reaction>
</comment>
<comment type="function">
    <text evidence="4">Catalyzes the interconversion of L-alanine and D-alanine. May also act on other amino acids.</text>
</comment>
<dbReference type="PROSITE" id="PS00395">
    <property type="entry name" value="ALANINE_RACEMASE"/>
    <property type="match status" value="1"/>
</dbReference>
<dbReference type="Pfam" id="PF01168">
    <property type="entry name" value="Ala_racemase_N"/>
    <property type="match status" value="1"/>
</dbReference>
<evidence type="ECO:0000313" key="9">
    <source>
        <dbReference type="Proteomes" id="UP000824169"/>
    </source>
</evidence>
<feature type="active site" description="Proton acceptor; specific for D-alanine" evidence="4">
    <location>
        <position position="38"/>
    </location>
</feature>